<sequence length="128" mass="14901">MGIEQVIVFALLLILTLFFFVVIMDYMVPLYLNFEFNSICRSYALLIEAQNGLDENQKNAFVETLRQRNVIVKQIECSVPNHIKKGDWIHFSVVAENSRSVFKALLERETKTYVYKFTQEIISNKASN</sequence>
<keyword evidence="3" id="KW-1185">Reference proteome</keyword>
<evidence type="ECO:0008006" key="4">
    <source>
        <dbReference type="Google" id="ProtNLM"/>
    </source>
</evidence>
<dbReference type="EMBL" id="JADKNH010000016">
    <property type="protein sequence ID" value="MBF4695467.1"/>
    <property type="molecule type" value="Genomic_DNA"/>
</dbReference>
<evidence type="ECO:0000313" key="3">
    <source>
        <dbReference type="Proteomes" id="UP000614200"/>
    </source>
</evidence>
<protein>
    <recommendedName>
        <fullName evidence="4">DUF4845 domain-containing protein</fullName>
    </recommendedName>
</protein>
<organism evidence="2 3">
    <name type="scientific">Fusibacter ferrireducens</name>
    <dbReference type="NCBI Taxonomy" id="2785058"/>
    <lineage>
        <taxon>Bacteria</taxon>
        <taxon>Bacillati</taxon>
        <taxon>Bacillota</taxon>
        <taxon>Clostridia</taxon>
        <taxon>Eubacteriales</taxon>
        <taxon>Eubacteriales Family XII. Incertae Sedis</taxon>
        <taxon>Fusibacter</taxon>
    </lineage>
</organism>
<keyword evidence="1" id="KW-0812">Transmembrane</keyword>
<keyword evidence="1" id="KW-0472">Membrane</keyword>
<name>A0ABR9ZYD7_9FIRM</name>
<proteinExistence type="predicted"/>
<gene>
    <name evidence="2" type="ORF">ISU02_20430</name>
</gene>
<keyword evidence="1" id="KW-1133">Transmembrane helix</keyword>
<accession>A0ABR9ZYD7</accession>
<dbReference type="Proteomes" id="UP000614200">
    <property type="component" value="Unassembled WGS sequence"/>
</dbReference>
<feature type="transmembrane region" description="Helical" evidence="1">
    <location>
        <begin position="6"/>
        <end position="28"/>
    </location>
</feature>
<reference evidence="2 3" key="1">
    <citation type="submission" date="2020-11" db="EMBL/GenBank/DDBJ databases">
        <title>Fusibacter basophilias sp. nov.</title>
        <authorList>
            <person name="Qiu D."/>
        </authorList>
    </citation>
    <scope>NUCLEOTIDE SEQUENCE [LARGE SCALE GENOMIC DNA]</scope>
    <source>
        <strain evidence="2 3">Q10-2</strain>
    </source>
</reference>
<comment type="caution">
    <text evidence="2">The sequence shown here is derived from an EMBL/GenBank/DDBJ whole genome shotgun (WGS) entry which is preliminary data.</text>
</comment>
<dbReference type="RefSeq" id="WP_194703706.1">
    <property type="nucleotide sequence ID" value="NZ_JADKNH010000016.1"/>
</dbReference>
<evidence type="ECO:0000313" key="2">
    <source>
        <dbReference type="EMBL" id="MBF4695467.1"/>
    </source>
</evidence>
<evidence type="ECO:0000256" key="1">
    <source>
        <dbReference type="SAM" id="Phobius"/>
    </source>
</evidence>